<dbReference type="OrthoDB" id="8479334at2"/>
<protein>
    <submittedName>
        <fullName evidence="2">N-acetyltransferase GCN5</fullName>
    </submittedName>
</protein>
<dbReference type="GO" id="GO:0005737">
    <property type="term" value="C:cytoplasm"/>
    <property type="evidence" value="ECO:0007669"/>
    <property type="project" value="TreeGrafter"/>
</dbReference>
<evidence type="ECO:0000313" key="2">
    <source>
        <dbReference type="EMBL" id="KTC95574.1"/>
    </source>
</evidence>
<evidence type="ECO:0000313" key="3">
    <source>
        <dbReference type="Proteomes" id="UP000054698"/>
    </source>
</evidence>
<dbReference type="PROSITE" id="PS51186">
    <property type="entry name" value="GNAT"/>
    <property type="match status" value="1"/>
</dbReference>
<dbReference type="AlphaFoldDB" id="A0A0W0TJ09"/>
<keyword evidence="2" id="KW-0808">Transferase</keyword>
<comment type="caution">
    <text evidence="2">The sequence shown here is derived from an EMBL/GenBank/DDBJ whole genome shotgun (WGS) entry which is preliminary data.</text>
</comment>
<dbReference type="GO" id="GO:1905502">
    <property type="term" value="F:acetyl-CoA binding"/>
    <property type="evidence" value="ECO:0007669"/>
    <property type="project" value="TreeGrafter"/>
</dbReference>
<dbReference type="EMBL" id="LNYB01000085">
    <property type="protein sequence ID" value="KTC95574.1"/>
    <property type="molecule type" value="Genomic_DNA"/>
</dbReference>
<dbReference type="Gene3D" id="3.40.630.30">
    <property type="match status" value="1"/>
</dbReference>
<dbReference type="PATRIC" id="fig|453.4.peg.3525"/>
<sequence>MKNLQIKLTGTLSEDIETRMEQGFIEYEKEHGIEINYKRFYFLLLDEQEIAFGVLNAFTVYEEIYVDDLWIDKSIRGQGYGRLLLTALEDHFTGKGYNNINLVTNAFQAPAFYKKCGYEVEFVRENKTNPKLTKTFFIKYF</sequence>
<dbReference type="Proteomes" id="UP000054698">
    <property type="component" value="Unassembled WGS sequence"/>
</dbReference>
<dbReference type="InterPro" id="IPR000182">
    <property type="entry name" value="GNAT_dom"/>
</dbReference>
<dbReference type="RefSeq" id="WP_058448013.1">
    <property type="nucleotide sequence ID" value="NZ_CAAAHT010000029.1"/>
</dbReference>
<accession>A0A0W0TJ09</accession>
<dbReference type="CDD" id="cd04301">
    <property type="entry name" value="NAT_SF"/>
    <property type="match status" value="1"/>
</dbReference>
<name>A0A0W0TJ09_9GAMM</name>
<dbReference type="PANTHER" id="PTHR13538:SF4">
    <property type="entry name" value="N-ALPHA-ACETYLTRANSFERASE 80"/>
    <property type="match status" value="1"/>
</dbReference>
<gene>
    <name evidence="2" type="ORF">Lfee_3239</name>
</gene>
<dbReference type="InterPro" id="IPR016181">
    <property type="entry name" value="Acyl_CoA_acyltransferase"/>
</dbReference>
<dbReference type="InterPro" id="IPR039840">
    <property type="entry name" value="NAA80"/>
</dbReference>
<dbReference type="SUPFAM" id="SSF55729">
    <property type="entry name" value="Acyl-CoA N-acyltransferases (Nat)"/>
    <property type="match status" value="1"/>
</dbReference>
<organism evidence="2 3">
    <name type="scientific">Legionella feeleii</name>
    <dbReference type="NCBI Taxonomy" id="453"/>
    <lineage>
        <taxon>Bacteria</taxon>
        <taxon>Pseudomonadati</taxon>
        <taxon>Pseudomonadota</taxon>
        <taxon>Gammaproteobacteria</taxon>
        <taxon>Legionellales</taxon>
        <taxon>Legionellaceae</taxon>
        <taxon>Legionella</taxon>
    </lineage>
</organism>
<dbReference type="STRING" id="453.Lfee_3239"/>
<dbReference type="PANTHER" id="PTHR13538">
    <property type="entry name" value="N-ACETYLTRANSFERASE 6"/>
    <property type="match status" value="1"/>
</dbReference>
<proteinExistence type="predicted"/>
<keyword evidence="3" id="KW-1185">Reference proteome</keyword>
<dbReference type="Pfam" id="PF00583">
    <property type="entry name" value="Acetyltransf_1"/>
    <property type="match status" value="1"/>
</dbReference>
<dbReference type="GO" id="GO:0008080">
    <property type="term" value="F:N-acetyltransferase activity"/>
    <property type="evidence" value="ECO:0007669"/>
    <property type="project" value="InterPro"/>
</dbReference>
<feature type="domain" description="N-acetyltransferase" evidence="1">
    <location>
        <begin position="1"/>
        <end position="139"/>
    </location>
</feature>
<evidence type="ECO:0000259" key="1">
    <source>
        <dbReference type="PROSITE" id="PS51186"/>
    </source>
</evidence>
<reference evidence="2 3" key="1">
    <citation type="submission" date="2015-11" db="EMBL/GenBank/DDBJ databases">
        <title>Genomic analysis of 38 Legionella species identifies large and diverse effector repertoires.</title>
        <authorList>
            <person name="Burstein D."/>
            <person name="Amaro F."/>
            <person name="Zusman T."/>
            <person name="Lifshitz Z."/>
            <person name="Cohen O."/>
            <person name="Gilbert J.A."/>
            <person name="Pupko T."/>
            <person name="Shuman H.A."/>
            <person name="Segal G."/>
        </authorList>
    </citation>
    <scope>NUCLEOTIDE SEQUENCE [LARGE SCALE GENOMIC DNA]</scope>
    <source>
        <strain evidence="2 3">WO-44C</strain>
    </source>
</reference>